<feature type="compositionally biased region" description="Basic and acidic residues" evidence="1">
    <location>
        <begin position="177"/>
        <end position="187"/>
    </location>
</feature>
<name>A0A369UYS0_9ACTN</name>
<comment type="caution">
    <text evidence="2">The sequence shown here is derived from an EMBL/GenBank/DDBJ whole genome shotgun (WGS) entry which is preliminary data.</text>
</comment>
<evidence type="ECO:0000313" key="2">
    <source>
        <dbReference type="EMBL" id="RDD84898.1"/>
    </source>
</evidence>
<protein>
    <submittedName>
        <fullName evidence="2">Uncharacterized protein</fullName>
    </submittedName>
</protein>
<accession>A0A369UYS0</accession>
<gene>
    <name evidence="2" type="ORF">DVZ84_32495</name>
</gene>
<evidence type="ECO:0000313" key="3">
    <source>
        <dbReference type="Proteomes" id="UP000253742"/>
    </source>
</evidence>
<proteinExistence type="predicted"/>
<dbReference type="AlphaFoldDB" id="A0A369UYS0"/>
<organism evidence="2 3">
    <name type="scientific">Streptomyces parvulus</name>
    <dbReference type="NCBI Taxonomy" id="146923"/>
    <lineage>
        <taxon>Bacteria</taxon>
        <taxon>Bacillati</taxon>
        <taxon>Actinomycetota</taxon>
        <taxon>Actinomycetes</taxon>
        <taxon>Kitasatosporales</taxon>
        <taxon>Streptomycetaceae</taxon>
        <taxon>Streptomyces</taxon>
    </lineage>
</organism>
<dbReference type="SUPFAM" id="SSF56762">
    <property type="entry name" value="HydB/Nqo4-like"/>
    <property type="match status" value="1"/>
</dbReference>
<dbReference type="EMBL" id="QQBH01000032">
    <property type="protein sequence ID" value="RDD84898.1"/>
    <property type="molecule type" value="Genomic_DNA"/>
</dbReference>
<feature type="compositionally biased region" description="Basic and acidic residues" evidence="1">
    <location>
        <begin position="104"/>
        <end position="141"/>
    </location>
</feature>
<reference evidence="2 3" key="1">
    <citation type="submission" date="2018-07" db="EMBL/GenBank/DDBJ databases">
        <title>Genome guided investigation of antibiotics producing actinomycetales strain isolated from a Macau mangrove ecosystem.</title>
        <authorList>
            <person name="Hu D."/>
        </authorList>
    </citation>
    <scope>NUCLEOTIDE SEQUENCE [LARGE SCALE GENOMIC DNA]</scope>
    <source>
        <strain evidence="2 3">2297</strain>
    </source>
</reference>
<dbReference type="OrthoDB" id="3373298at2"/>
<dbReference type="Gene3D" id="1.10.645.10">
    <property type="entry name" value="Cytochrome-c3 Hydrogenase, chain B"/>
    <property type="match status" value="1"/>
</dbReference>
<dbReference type="Proteomes" id="UP000253742">
    <property type="component" value="Unassembled WGS sequence"/>
</dbReference>
<evidence type="ECO:0000256" key="1">
    <source>
        <dbReference type="SAM" id="MobiDB-lite"/>
    </source>
</evidence>
<feature type="region of interest" description="Disordered" evidence="1">
    <location>
        <begin position="95"/>
        <end position="215"/>
    </location>
</feature>
<dbReference type="InterPro" id="IPR029014">
    <property type="entry name" value="NiFe-Hase_large"/>
</dbReference>
<sequence length="462" mass="48652">MGLTAALTRAAAARPRVLLVTTPGGTPVRLAAEKELRSRDWPSASTPAGADLMLVAGPDCSRLGPALERLWQDMPRPRVRVRAVTADEVASVLEAGRARLATPEGDRGGADRTAGEHGHGEPGKHDAESVRADHAKDDRGFEGGAHARHHDDGPEASGHGGEHAGHGGTGHGDGDDDHARHGHDGHGHTGHGHGHGGMEMPGGLAMAEPGEDRDGLTLDRLHVPLGPFLADWPAGLTLRVVLQGDVVQRADLDDPPAGGPADPFWSRPWLRATTGEPVCVGEAARRRAAAHLDSLGRLLSVAGWPAEAVTARRLRDDLLEEAPASAILPRAERFTRRVGRSRTLYWLTRGVGLLSAADARAASVTGPAVRAAGGDVPARYRQWLTEVMDAVRQLDATAPLNPVAQESPRGRWDAERPPSAALVKLLPRLLVGAELGAARLVVASLDPDPDELTACRLEVARG</sequence>